<dbReference type="Gene3D" id="3.20.20.110">
    <property type="entry name" value="Ribulose bisphosphate carboxylase, large subunit, C-terminal domain"/>
    <property type="match status" value="1"/>
</dbReference>
<comment type="caution">
    <text evidence="2">The sequence shown here is derived from an EMBL/GenBank/DDBJ whole genome shotgun (WGS) entry which is preliminary data.</text>
</comment>
<dbReference type="SUPFAM" id="SSF51649">
    <property type="entry name" value="RuBisCo, C-terminal domain"/>
    <property type="match status" value="1"/>
</dbReference>
<keyword evidence="3" id="KW-1185">Reference proteome</keyword>
<evidence type="ECO:0000313" key="3">
    <source>
        <dbReference type="Proteomes" id="UP000593572"/>
    </source>
</evidence>
<reference evidence="2 3" key="1">
    <citation type="journal article" date="2019" name="Genome Biol. Evol.">
        <title>Insights into the evolution of the New World diploid cottons (Gossypium, subgenus Houzingenia) based on genome sequencing.</title>
        <authorList>
            <person name="Grover C.E."/>
            <person name="Arick M.A. 2nd"/>
            <person name="Thrash A."/>
            <person name="Conover J.L."/>
            <person name="Sanders W.S."/>
            <person name="Peterson D.G."/>
            <person name="Frelichowski J.E."/>
            <person name="Scheffler J.A."/>
            <person name="Scheffler B.E."/>
            <person name="Wendel J.F."/>
        </authorList>
    </citation>
    <scope>NUCLEOTIDE SEQUENCE [LARGE SCALE GENOMIC DNA]</scope>
    <source>
        <strain evidence="2">157</strain>
        <tissue evidence="2">Leaf</tissue>
    </source>
</reference>
<evidence type="ECO:0000313" key="2">
    <source>
        <dbReference type="EMBL" id="MBA0562569.1"/>
    </source>
</evidence>
<protein>
    <recommendedName>
        <fullName evidence="1">Aminotransferase-like plant mobile domain-containing protein</fullName>
    </recommendedName>
</protein>
<feature type="domain" description="Aminotransferase-like plant mobile" evidence="1">
    <location>
        <begin position="95"/>
        <end position="138"/>
    </location>
</feature>
<evidence type="ECO:0000259" key="1">
    <source>
        <dbReference type="Pfam" id="PF10536"/>
    </source>
</evidence>
<dbReference type="Proteomes" id="UP000593572">
    <property type="component" value="Unassembled WGS sequence"/>
</dbReference>
<organism evidence="2 3">
    <name type="scientific">Gossypium lobatum</name>
    <dbReference type="NCBI Taxonomy" id="34289"/>
    <lineage>
        <taxon>Eukaryota</taxon>
        <taxon>Viridiplantae</taxon>
        <taxon>Streptophyta</taxon>
        <taxon>Embryophyta</taxon>
        <taxon>Tracheophyta</taxon>
        <taxon>Spermatophyta</taxon>
        <taxon>Magnoliopsida</taxon>
        <taxon>eudicotyledons</taxon>
        <taxon>Gunneridae</taxon>
        <taxon>Pentapetalae</taxon>
        <taxon>rosids</taxon>
        <taxon>malvids</taxon>
        <taxon>Malvales</taxon>
        <taxon>Malvaceae</taxon>
        <taxon>Malvoideae</taxon>
        <taxon>Gossypium</taxon>
    </lineage>
</organism>
<dbReference type="InterPro" id="IPR033966">
    <property type="entry name" value="RuBisCO"/>
</dbReference>
<dbReference type="GO" id="GO:0000287">
    <property type="term" value="F:magnesium ion binding"/>
    <property type="evidence" value="ECO:0007669"/>
    <property type="project" value="InterPro"/>
</dbReference>
<dbReference type="PANTHER" id="PTHR42704:SF15">
    <property type="entry name" value="RIBULOSE BISPHOSPHATE CARBOXYLASE LARGE CHAIN"/>
    <property type="match status" value="1"/>
</dbReference>
<dbReference type="PANTHER" id="PTHR42704">
    <property type="entry name" value="RIBULOSE BISPHOSPHATE CARBOXYLASE"/>
    <property type="match status" value="1"/>
</dbReference>
<sequence length="190" mass="21518">HPWENAPGVVANRVALEACIQARNERRDLACEGNEIIREASKWSPEIAISCEVWKERESESAFSAQMARNLIQLDTLSLNGKMQRVFDRCHAKRALVERWRLETHTFHLPCDKCTTTLEDIALQLSLPMNGPVIMGSAMVWRKVDSAWECWGRSQTVLKMVKYRSTVVGLMANIVSMSQSDIPIHIPVGD</sequence>
<name>A0A7J8MD13_9ROSI</name>
<feature type="non-terminal residue" evidence="2">
    <location>
        <position position="190"/>
    </location>
</feature>
<dbReference type="InterPro" id="IPR019557">
    <property type="entry name" value="AminoTfrase-like_pln_mobile"/>
</dbReference>
<gene>
    <name evidence="2" type="ORF">Golob_007602</name>
</gene>
<dbReference type="InterPro" id="IPR036376">
    <property type="entry name" value="RuBisCO_lsu_C_sf"/>
</dbReference>
<proteinExistence type="predicted"/>
<dbReference type="EMBL" id="JABEZX010000008">
    <property type="protein sequence ID" value="MBA0562569.1"/>
    <property type="molecule type" value="Genomic_DNA"/>
</dbReference>
<dbReference type="AlphaFoldDB" id="A0A7J8MD13"/>
<feature type="non-terminal residue" evidence="2">
    <location>
        <position position="1"/>
    </location>
</feature>
<accession>A0A7J8MD13</accession>
<dbReference type="Pfam" id="PF10536">
    <property type="entry name" value="PMD"/>
    <property type="match status" value="1"/>
</dbReference>